<name>A0A6B3NPY5_9CYAN</name>
<dbReference type="AlphaFoldDB" id="A0A6B3NPY5"/>
<reference evidence="2" key="1">
    <citation type="submission" date="2019-11" db="EMBL/GenBank/DDBJ databases">
        <title>Genomic insights into an expanded diversity of filamentous marine cyanobacteria reveals the extraordinary biosynthetic potential of Moorea and Okeania.</title>
        <authorList>
            <person name="Ferreira Leao T."/>
            <person name="Wang M."/>
            <person name="Moss N."/>
            <person name="Da Silva R."/>
            <person name="Sanders J."/>
            <person name="Nurk S."/>
            <person name="Gurevich A."/>
            <person name="Humphrey G."/>
            <person name="Reher R."/>
            <person name="Zhu Q."/>
            <person name="Belda-Ferre P."/>
            <person name="Glukhov E."/>
            <person name="Rex R."/>
            <person name="Dorrestein P.C."/>
            <person name="Knight R."/>
            <person name="Pevzner P."/>
            <person name="Gerwick W.H."/>
            <person name="Gerwick L."/>
        </authorList>
    </citation>
    <scope>NUCLEOTIDE SEQUENCE</scope>
    <source>
        <strain evidence="2">SIO1C4</strain>
    </source>
</reference>
<sequence length="46" mass="5278">MTTLFNRLQPAQKFRISTRDIAKLQRSKQSPRLSSVGCSVKAFKPR</sequence>
<gene>
    <name evidence="2" type="ORF">F6J89_29130</name>
</gene>
<evidence type="ECO:0000313" key="2">
    <source>
        <dbReference type="EMBL" id="NER31571.1"/>
    </source>
</evidence>
<evidence type="ECO:0000256" key="1">
    <source>
        <dbReference type="SAM" id="MobiDB-lite"/>
    </source>
</evidence>
<comment type="caution">
    <text evidence="2">The sequence shown here is derived from an EMBL/GenBank/DDBJ whole genome shotgun (WGS) entry which is preliminary data.</text>
</comment>
<organism evidence="2">
    <name type="scientific">Symploca sp. SIO1C4</name>
    <dbReference type="NCBI Taxonomy" id="2607765"/>
    <lineage>
        <taxon>Bacteria</taxon>
        <taxon>Bacillati</taxon>
        <taxon>Cyanobacteriota</taxon>
        <taxon>Cyanophyceae</taxon>
        <taxon>Coleofasciculales</taxon>
        <taxon>Coleofasciculaceae</taxon>
        <taxon>Symploca</taxon>
    </lineage>
</organism>
<accession>A0A6B3NPY5</accession>
<feature type="compositionally biased region" description="Polar residues" evidence="1">
    <location>
        <begin position="27"/>
        <end position="37"/>
    </location>
</feature>
<dbReference type="EMBL" id="JAAHFQ010000862">
    <property type="protein sequence ID" value="NER31571.1"/>
    <property type="molecule type" value="Genomic_DNA"/>
</dbReference>
<feature type="region of interest" description="Disordered" evidence="1">
    <location>
        <begin position="19"/>
        <end position="46"/>
    </location>
</feature>
<protein>
    <submittedName>
        <fullName evidence="2">Uncharacterized protein</fullName>
    </submittedName>
</protein>
<proteinExistence type="predicted"/>